<dbReference type="VEuPathDB" id="FungiDB:RhiirFUN_002121"/>
<protein>
    <submittedName>
        <fullName evidence="1">Uncharacterized protein</fullName>
    </submittedName>
</protein>
<dbReference type="AlphaFoldDB" id="U9UNB4"/>
<gene>
    <name evidence="1" type="ORF">GLOINDRAFT_17747</name>
</gene>
<dbReference type="HOGENOM" id="CLU_2628704_0_0_1"/>
<organism evidence="1">
    <name type="scientific">Rhizophagus irregularis (strain DAOM 181602 / DAOM 197198 / MUCL 43194)</name>
    <name type="common">Arbuscular mycorrhizal fungus</name>
    <name type="synonym">Glomus intraradices</name>
    <dbReference type="NCBI Taxonomy" id="747089"/>
    <lineage>
        <taxon>Eukaryota</taxon>
        <taxon>Fungi</taxon>
        <taxon>Fungi incertae sedis</taxon>
        <taxon>Mucoromycota</taxon>
        <taxon>Glomeromycotina</taxon>
        <taxon>Glomeromycetes</taxon>
        <taxon>Glomerales</taxon>
        <taxon>Glomeraceae</taxon>
        <taxon>Rhizophagus</taxon>
    </lineage>
</organism>
<accession>U9UNB4</accession>
<name>U9UNB4_RHIID</name>
<evidence type="ECO:0000313" key="1">
    <source>
        <dbReference type="EMBL" id="ESA21192.1"/>
    </source>
</evidence>
<reference evidence="1" key="1">
    <citation type="submission" date="2013-07" db="EMBL/GenBank/DDBJ databases">
        <title>The genome of an arbuscular mycorrhizal fungus provides insights into the evolution of the oldest plant symbiosis.</title>
        <authorList>
            <consortium name="DOE Joint Genome Institute"/>
            <person name="Tisserant E."/>
            <person name="Malbreil M."/>
            <person name="Kuo A."/>
            <person name="Kohler A."/>
            <person name="Symeonidi A."/>
            <person name="Balestrini R."/>
            <person name="Charron P."/>
            <person name="Duensing N."/>
            <person name="Frei-dit-Frey N."/>
            <person name="Gianinazzi-Pearson V."/>
            <person name="Gilbert B."/>
            <person name="Handa Y."/>
            <person name="Hijri M."/>
            <person name="Kaul R."/>
            <person name="Kawaguchi M."/>
            <person name="Krajinski F."/>
            <person name="Lammers P."/>
            <person name="Lapierre D."/>
            <person name="Masclaux F.G."/>
            <person name="Murat C."/>
            <person name="Morin E."/>
            <person name="Ndikumana S."/>
            <person name="Pagni M."/>
            <person name="Petitpierre D."/>
            <person name="Requena N."/>
            <person name="Rosikiewicz P."/>
            <person name="Riley R."/>
            <person name="Saito K."/>
            <person name="San Clemente H."/>
            <person name="Shapiro H."/>
            <person name="van Tuinen D."/>
            <person name="Becard G."/>
            <person name="Bonfante P."/>
            <person name="Paszkowski U."/>
            <person name="Shachar-Hill Y."/>
            <person name="Young J.P."/>
            <person name="Sanders I.R."/>
            <person name="Henrissat B."/>
            <person name="Rensing S.A."/>
            <person name="Grigoriev I.V."/>
            <person name="Corradi N."/>
            <person name="Roux C."/>
            <person name="Martin F."/>
        </authorList>
    </citation>
    <scope>NUCLEOTIDE SEQUENCE</scope>
    <source>
        <strain evidence="1">DAOM 197198</strain>
    </source>
</reference>
<proteinExistence type="predicted"/>
<sequence length="78" mass="8781">PLHPSTCESVALHFIAIKESLHMIELVQLVDNDTGFITNLRNVLEIHVSKSFNLNLTKDRSSEIYNNSTTSSRVVEVN</sequence>
<dbReference type="EMBL" id="KI276657">
    <property type="protein sequence ID" value="ESA21192.1"/>
    <property type="molecule type" value="Genomic_DNA"/>
</dbReference>
<feature type="non-terminal residue" evidence="1">
    <location>
        <position position="1"/>
    </location>
</feature>